<feature type="domain" description="STAS" evidence="7">
    <location>
        <begin position="1"/>
        <end position="110"/>
    </location>
</feature>
<organism evidence="8 9">
    <name type="scientific">Clostridium bornimense</name>
    <dbReference type="NCBI Taxonomy" id="1216932"/>
    <lineage>
        <taxon>Bacteria</taxon>
        <taxon>Bacillati</taxon>
        <taxon>Bacillota</taxon>
        <taxon>Clostridia</taxon>
        <taxon>Eubacteriales</taxon>
        <taxon>Clostridiaceae</taxon>
        <taxon>Clostridium</taxon>
    </lineage>
</organism>
<dbReference type="AlphaFoldDB" id="W6RXL5"/>
<dbReference type="Proteomes" id="UP000019426">
    <property type="component" value="Chromosome M2/40_rep1"/>
</dbReference>
<dbReference type="OrthoDB" id="9796601at2"/>
<dbReference type="NCBIfam" id="TIGR02886">
    <property type="entry name" value="spore_II_AA"/>
    <property type="match status" value="1"/>
</dbReference>
<accession>W6RXL5</accession>
<dbReference type="PANTHER" id="PTHR33495:SF2">
    <property type="entry name" value="ANTI-SIGMA FACTOR ANTAGONIST TM_1081-RELATED"/>
    <property type="match status" value="1"/>
</dbReference>
<keyword evidence="4" id="KW-0597">Phosphoprotein</keyword>
<dbReference type="Gene3D" id="3.30.750.24">
    <property type="entry name" value="STAS domain"/>
    <property type="match status" value="1"/>
</dbReference>
<sequence>MDVGFKRSGHTLIVSLSGELDHHSAEKIREEIDVTMEKGFKNLIFNFSNVSFMDSSGIGVIIGRYKKVQRKGGIVCITCLSDKIKRIFEISGLFKIIPYYPNDEDALEKIV</sequence>
<dbReference type="InterPro" id="IPR014237">
    <property type="entry name" value="Anti-sigma_F_ant"/>
</dbReference>
<dbReference type="GO" id="GO:0030435">
    <property type="term" value="P:sporulation resulting in formation of a cellular spore"/>
    <property type="evidence" value="ECO:0007669"/>
    <property type="project" value="UniProtKB-KW"/>
</dbReference>
<evidence type="ECO:0000256" key="3">
    <source>
        <dbReference type="ARBA" id="ARBA00020784"/>
    </source>
</evidence>
<gene>
    <name evidence="8" type="ORF">CM240_2035</name>
</gene>
<dbReference type="GO" id="GO:0045152">
    <property type="term" value="F:antisigma factor binding"/>
    <property type="evidence" value="ECO:0007669"/>
    <property type="project" value="InterPro"/>
</dbReference>
<dbReference type="InterPro" id="IPR002645">
    <property type="entry name" value="STAS_dom"/>
</dbReference>
<proteinExistence type="inferred from homology"/>
<dbReference type="CDD" id="cd07043">
    <property type="entry name" value="STAS_anti-anti-sigma_factors"/>
    <property type="match status" value="1"/>
</dbReference>
<comment type="similarity">
    <text evidence="2 6">Belongs to the anti-sigma-factor antagonist family.</text>
</comment>
<evidence type="ECO:0000256" key="6">
    <source>
        <dbReference type="RuleBase" id="RU003749"/>
    </source>
</evidence>
<evidence type="ECO:0000256" key="5">
    <source>
        <dbReference type="ARBA" id="ARBA00022969"/>
    </source>
</evidence>
<comment type="function">
    <text evidence="1">In the phosphorylated form it could act as an anti-anti-sigma factor that counteracts SpoIIAB and thus releases sigma f from inhibition.</text>
</comment>
<dbReference type="PANTHER" id="PTHR33495">
    <property type="entry name" value="ANTI-SIGMA FACTOR ANTAGONIST TM_1081-RELATED-RELATED"/>
    <property type="match status" value="1"/>
</dbReference>
<protein>
    <recommendedName>
        <fullName evidence="3 6">Anti-sigma F factor antagonist</fullName>
    </recommendedName>
    <alternativeName>
        <fullName evidence="6">Stage II sporulation protein</fullName>
    </alternativeName>
</protein>
<name>W6RXL5_9CLOT</name>
<dbReference type="RefSeq" id="WP_044038931.1">
    <property type="nucleotide sequence ID" value="NZ_HG917868.1"/>
</dbReference>
<evidence type="ECO:0000256" key="1">
    <source>
        <dbReference type="ARBA" id="ARBA00001976"/>
    </source>
</evidence>
<evidence type="ECO:0000313" key="9">
    <source>
        <dbReference type="Proteomes" id="UP000019426"/>
    </source>
</evidence>
<dbReference type="KEGG" id="clt:CM240_2035"/>
<dbReference type="EMBL" id="HG917868">
    <property type="protein sequence ID" value="CDM69193.1"/>
    <property type="molecule type" value="Genomic_DNA"/>
</dbReference>
<dbReference type="STRING" id="1216932.CM240_2035"/>
<dbReference type="PATRIC" id="fig|1216932.3.peg.2036"/>
<dbReference type="SUPFAM" id="SSF52091">
    <property type="entry name" value="SpoIIaa-like"/>
    <property type="match status" value="1"/>
</dbReference>
<evidence type="ECO:0000256" key="4">
    <source>
        <dbReference type="ARBA" id="ARBA00022553"/>
    </source>
</evidence>
<dbReference type="Pfam" id="PF01740">
    <property type="entry name" value="STAS"/>
    <property type="match status" value="1"/>
</dbReference>
<evidence type="ECO:0000259" key="7">
    <source>
        <dbReference type="PROSITE" id="PS50801"/>
    </source>
</evidence>
<reference evidence="8 9" key="1">
    <citation type="submission" date="2013-11" db="EMBL/GenBank/DDBJ databases">
        <title>Complete genome sequence of Clostridum sp. M2/40.</title>
        <authorList>
            <person name="Wibberg D."/>
            <person name="Puehler A."/>
            <person name="Schlueter A."/>
        </authorList>
    </citation>
    <scope>NUCLEOTIDE SEQUENCE [LARGE SCALE GENOMIC DNA]</scope>
    <source>
        <strain evidence="9">M2/40</strain>
    </source>
</reference>
<dbReference type="PROSITE" id="PS50801">
    <property type="entry name" value="STAS"/>
    <property type="match status" value="1"/>
</dbReference>
<dbReference type="eggNOG" id="COG1366">
    <property type="taxonomic scope" value="Bacteria"/>
</dbReference>
<keyword evidence="5" id="KW-0749">Sporulation</keyword>
<dbReference type="HOGENOM" id="CLU_115403_7_0_9"/>
<dbReference type="InterPro" id="IPR036513">
    <property type="entry name" value="STAS_dom_sf"/>
</dbReference>
<evidence type="ECO:0000313" key="8">
    <source>
        <dbReference type="EMBL" id="CDM69193.1"/>
    </source>
</evidence>
<evidence type="ECO:0000256" key="2">
    <source>
        <dbReference type="ARBA" id="ARBA00009013"/>
    </source>
</evidence>
<dbReference type="NCBIfam" id="TIGR00377">
    <property type="entry name" value="ant_ant_sig"/>
    <property type="match status" value="1"/>
</dbReference>
<dbReference type="GO" id="GO:0043856">
    <property type="term" value="F:anti-sigma factor antagonist activity"/>
    <property type="evidence" value="ECO:0007669"/>
    <property type="project" value="InterPro"/>
</dbReference>
<keyword evidence="9" id="KW-1185">Reference proteome</keyword>
<dbReference type="InterPro" id="IPR003658">
    <property type="entry name" value="Anti-sigma_ant"/>
</dbReference>